<dbReference type="EMBL" id="CM051395">
    <property type="protein sequence ID" value="KAJ4726776.1"/>
    <property type="molecule type" value="Genomic_DNA"/>
</dbReference>
<comment type="caution">
    <text evidence="1">The sequence shown here is derived from an EMBL/GenBank/DDBJ whole genome shotgun (WGS) entry which is preliminary data.</text>
</comment>
<evidence type="ECO:0000313" key="1">
    <source>
        <dbReference type="EMBL" id="KAJ4726776.1"/>
    </source>
</evidence>
<name>A0ACC1YTI4_MELAZ</name>
<evidence type="ECO:0000313" key="2">
    <source>
        <dbReference type="Proteomes" id="UP001164539"/>
    </source>
</evidence>
<sequence>MAVLSLNSLPLGFRFRPTDEELIDFYLRLKINGKNDDVRVINEIDVCKWEPWDLPDLSVIKTKDREWFFFCPQDRKYPNGHRLNRATEAGYWKATGKDRKIKSGNNLIGMKKTLVFHRGRAPKGKRTNWVMHEYRATTEDLDGTKPGQSAFVLCRLFKKQDESIEVSNCDEVEPSDSSPISAKSCPQSDFGVDQTSQVLENDSEMKPTHIGCSVSYLPDKTTSNAQALVECQSKISNAYAEDQVTEEVTTTTEIYPAMGEEDFDVLNELMSEPLDCSLFPPLHSSVPGERGPFYHPVNGDLTGNQMEVHFQYESDAYEREFLDSVLKNSDEYLFDETGNQRNSFLESVNPKKDSRSCSESDVQVAQALPEPDFPSSFWYGKNILRDVPLKMERIPDNYSIATSQISVNEPSINFTNSRYLNKQNLFTDFGSSEQDVFSTGSSVGQFSNALNDYSESNNHTDAISSSTGIRTRTRRPQSHPHIQGFMAQGDAPRRLRLQCELRVGSVNTKSSFESLMLEEDESKPIVAEDVINAEKEYPDHVPRAAATSAIYELQEIFHFESSENNNISEELIMDGRSKGRSNSTILETSRAGHSRWSFAVMFRVAAVVVVFAILISLRRCLCLNY</sequence>
<reference evidence="1 2" key="1">
    <citation type="journal article" date="2023" name="Science">
        <title>Complex scaffold remodeling in plant triterpene biosynthesis.</title>
        <authorList>
            <person name="De La Pena R."/>
            <person name="Hodgson H."/>
            <person name="Liu J.C."/>
            <person name="Stephenson M.J."/>
            <person name="Martin A.C."/>
            <person name="Owen C."/>
            <person name="Harkess A."/>
            <person name="Leebens-Mack J."/>
            <person name="Jimenez L.E."/>
            <person name="Osbourn A."/>
            <person name="Sattely E.S."/>
        </authorList>
    </citation>
    <scope>NUCLEOTIDE SEQUENCE [LARGE SCALE GENOMIC DNA]</scope>
    <source>
        <strain evidence="2">cv. JPN11</strain>
        <tissue evidence="1">Leaf</tissue>
    </source>
</reference>
<proteinExistence type="predicted"/>
<keyword evidence="2" id="KW-1185">Reference proteome</keyword>
<protein>
    <submittedName>
        <fullName evidence="1">NAC domain containing protein</fullName>
    </submittedName>
</protein>
<accession>A0ACC1YTI4</accession>
<dbReference type="Proteomes" id="UP001164539">
    <property type="component" value="Chromosome 2"/>
</dbReference>
<gene>
    <name evidence="1" type="ORF">OWV82_005420</name>
</gene>
<organism evidence="1 2">
    <name type="scientific">Melia azedarach</name>
    <name type="common">Chinaberry tree</name>
    <dbReference type="NCBI Taxonomy" id="155640"/>
    <lineage>
        <taxon>Eukaryota</taxon>
        <taxon>Viridiplantae</taxon>
        <taxon>Streptophyta</taxon>
        <taxon>Embryophyta</taxon>
        <taxon>Tracheophyta</taxon>
        <taxon>Spermatophyta</taxon>
        <taxon>Magnoliopsida</taxon>
        <taxon>eudicotyledons</taxon>
        <taxon>Gunneridae</taxon>
        <taxon>Pentapetalae</taxon>
        <taxon>rosids</taxon>
        <taxon>malvids</taxon>
        <taxon>Sapindales</taxon>
        <taxon>Meliaceae</taxon>
        <taxon>Melia</taxon>
    </lineage>
</organism>